<sequence>MQEMAVEGNNSNSYGQTTMMSSDASGIHDVGFFESLISEISSRHNSPSTYSFESSSKSTPRMLNVNAHLIYNNEVSKMFLNKLSPEPLPRIVTNDYFLNDAHSLLPNTPISQIHRQGYKRQQSQPMTNVDIYGMEALKKPRLDAYKEDVLDHRFNRKLHLEKSLLELQEKNYELKTLIEHQRQQNQIHKHISLMGLEERAAVQAELSDWSRAQFSSLPYFDSNICIRRLMQYLYHMRRRPINNDIDYWRKFSSEYYAPCAKQRWCLSMCKNISQQALDLFTETAMESWCCSICGSKSSKGFEVTYEALPRLFKTNFESGMLDEIMFLGLPQEHIFPSGLIMLEYGKVVQESVYEKFRIVHEGKLRVIFRGDLKIVYWEFCAQCHEEFLQHQLIARQINDFVEAAQKYKSGIDNFDGSLSKDMHSSCNMFVTAEHQLARSLQLSLVNDLGFSRKHFRCLQISEVVGTMKDLITISQELGIGPIECLKNYSKLKEGKETRTANSGVTTRDGSDDGQEVLQFLDGHGELNRTLS</sequence>
<dbReference type="Pfam" id="PF01803">
    <property type="entry name" value="LIM_bind"/>
    <property type="match status" value="1"/>
</dbReference>
<protein>
    <submittedName>
        <fullName evidence="1">Uncharacterized protein</fullName>
    </submittedName>
</protein>
<accession>A0A328DIE7</accession>
<gene>
    <name evidence="1" type="ORF">DM860_011685</name>
</gene>
<evidence type="ECO:0000313" key="2">
    <source>
        <dbReference type="Proteomes" id="UP000249390"/>
    </source>
</evidence>
<proteinExistence type="predicted"/>
<dbReference type="PANTHER" id="PTHR10378">
    <property type="entry name" value="LIM DOMAIN-BINDING PROTEIN"/>
    <property type="match status" value="1"/>
</dbReference>
<dbReference type="InterPro" id="IPR029005">
    <property type="entry name" value="LIM-bd/SEUSS"/>
</dbReference>
<evidence type="ECO:0000313" key="1">
    <source>
        <dbReference type="EMBL" id="RAL44408.1"/>
    </source>
</evidence>
<organism evidence="1 2">
    <name type="scientific">Cuscuta australis</name>
    <dbReference type="NCBI Taxonomy" id="267555"/>
    <lineage>
        <taxon>Eukaryota</taxon>
        <taxon>Viridiplantae</taxon>
        <taxon>Streptophyta</taxon>
        <taxon>Embryophyta</taxon>
        <taxon>Tracheophyta</taxon>
        <taxon>Spermatophyta</taxon>
        <taxon>Magnoliopsida</taxon>
        <taxon>eudicotyledons</taxon>
        <taxon>Gunneridae</taxon>
        <taxon>Pentapetalae</taxon>
        <taxon>asterids</taxon>
        <taxon>lamiids</taxon>
        <taxon>Solanales</taxon>
        <taxon>Convolvulaceae</taxon>
        <taxon>Cuscuteae</taxon>
        <taxon>Cuscuta</taxon>
        <taxon>Cuscuta subgen. Grammica</taxon>
        <taxon>Cuscuta sect. Cleistogrammica</taxon>
    </lineage>
</organism>
<keyword evidence="2" id="KW-1185">Reference proteome</keyword>
<name>A0A328DIE7_9ASTE</name>
<dbReference type="AlphaFoldDB" id="A0A328DIE7"/>
<dbReference type="Proteomes" id="UP000249390">
    <property type="component" value="Unassembled WGS sequence"/>
</dbReference>
<dbReference type="EMBL" id="NQVE01000143">
    <property type="protein sequence ID" value="RAL44408.1"/>
    <property type="molecule type" value="Genomic_DNA"/>
</dbReference>
<reference evidence="1 2" key="1">
    <citation type="submission" date="2018-06" db="EMBL/GenBank/DDBJ databases">
        <title>The Genome of Cuscuta australis (Dodder) Provides Insight into the Evolution of Plant Parasitism.</title>
        <authorList>
            <person name="Liu H."/>
        </authorList>
    </citation>
    <scope>NUCLEOTIDE SEQUENCE [LARGE SCALE GENOMIC DNA]</scope>
    <source>
        <strain evidence="2">cv. Yunnan</strain>
        <tissue evidence="1">Vines</tissue>
    </source>
</reference>
<comment type="caution">
    <text evidence="1">The sequence shown here is derived from an EMBL/GenBank/DDBJ whole genome shotgun (WGS) entry which is preliminary data.</text>
</comment>